<evidence type="ECO:0000259" key="1">
    <source>
        <dbReference type="PROSITE" id="PS50043"/>
    </source>
</evidence>
<keyword evidence="3" id="KW-1185">Reference proteome</keyword>
<dbReference type="InterPro" id="IPR016032">
    <property type="entry name" value="Sig_transdc_resp-reg_C-effctor"/>
</dbReference>
<feature type="domain" description="HTH luxR-type" evidence="1">
    <location>
        <begin position="1"/>
        <end position="62"/>
    </location>
</feature>
<evidence type="ECO:0000313" key="2">
    <source>
        <dbReference type="EMBL" id="GAA1530961.1"/>
    </source>
</evidence>
<dbReference type="PANTHER" id="PTHR47691">
    <property type="entry name" value="REGULATOR-RELATED"/>
    <property type="match status" value="1"/>
</dbReference>
<dbReference type="RefSeq" id="WP_344175350.1">
    <property type="nucleotide sequence ID" value="NZ_BAAANC010000002.1"/>
</dbReference>
<comment type="caution">
    <text evidence="2">The sequence shown here is derived from an EMBL/GenBank/DDBJ whole genome shotgun (WGS) entry which is preliminary data.</text>
</comment>
<dbReference type="Gene3D" id="1.10.10.10">
    <property type="entry name" value="Winged helix-like DNA-binding domain superfamily/Winged helix DNA-binding domain"/>
    <property type="match status" value="1"/>
</dbReference>
<dbReference type="InterPro" id="IPR027417">
    <property type="entry name" value="P-loop_NTPase"/>
</dbReference>
<dbReference type="SMART" id="SM00421">
    <property type="entry name" value="HTH_LUXR"/>
    <property type="match status" value="1"/>
</dbReference>
<evidence type="ECO:0000313" key="3">
    <source>
        <dbReference type="Proteomes" id="UP001500363"/>
    </source>
</evidence>
<proteinExistence type="predicted"/>
<name>A0ABN2AZS3_9ACTN</name>
<reference evidence="2 3" key="1">
    <citation type="journal article" date="2019" name="Int. J. Syst. Evol. Microbiol.">
        <title>The Global Catalogue of Microorganisms (GCM) 10K type strain sequencing project: providing services to taxonomists for standard genome sequencing and annotation.</title>
        <authorList>
            <consortium name="The Broad Institute Genomics Platform"/>
            <consortium name="The Broad Institute Genome Sequencing Center for Infectious Disease"/>
            <person name="Wu L."/>
            <person name="Ma J."/>
        </authorList>
    </citation>
    <scope>NUCLEOTIDE SEQUENCE [LARGE SCALE GENOMIC DNA]</scope>
    <source>
        <strain evidence="2 3">JCM 14303</strain>
    </source>
</reference>
<accession>A0ABN2AZS3</accession>
<sequence>MPEVSAREAEVLAALANHRTNAQIARALHISVRTVESHVSSLLRKYAVANRRELADLVEAPPAQAADGPGMSGLPAGRTSFVGRAEELSAVREALGRARLVTLLGPGGMGKTRLATVVAGGTGASGAFVDLVPVRAGLVTRTVATVLGVAERPPQSLEQVLVEQLQTGQWLLVLDNCEHLVDEVAELVERLLDGCSGVTVLATSRERLGVPGEQTVLLPPLDAAGELFVERARAADPTFDTSADVDEICARLDRMPLAIELAAARIGSLGADGLRVALDDRLRLLSGGRGVDVRHRSLNAVIGWSYDLLDEAEKLLLRRLSTYVGGFDLAAACAVSPELGRGEVADLLGRLTDKSLVLRRGSRWLLLETIREFARDQLTREELAIARDSVLHWAADRAGELEAQLDDDGWQPAYDEVVADLRAALSATPPEADRTAHRLARSLGHLSFARREFVESIGHYRAAADRAADGVTAALDLRSAGDATLAVSEAQTQVRLLLDAADRAVADGNVRATMLATAVIAVNRYPTGDLYQFAPEDTDRMLAQAVESAVPGDPHVAALLATAKAWSSGRPRIDADPHFARAAVEAARGTGDPVLIAGAIDAAMVAAANSGHLREARAGAVERMRLTRPLPRHEPYAAAEIIDAFHVWPTTAVAVGDLRAAAETLGAPDDPVGDHPYISLPRLIRVTALTGDFDTCVKQTDALWERWKRAGRPPIEWMASALAVAAMVHGLRDDGHYDTWQERALEVAGCAALADAPWLEAPALFAQARVAVHLRRTEDAEDVVRRAFEDFGEYWWAPYARAGAAELAVVAGLPDAAELIERAGPLSQENDWAAACLLRATGRLAGVPDTLLAATDAFERIGARFERAVTLTLLPDRADEGRAELRELEVP</sequence>
<dbReference type="SUPFAM" id="SSF46894">
    <property type="entry name" value="C-terminal effector domain of the bipartite response regulators"/>
    <property type="match status" value="1"/>
</dbReference>
<dbReference type="Pfam" id="PF00196">
    <property type="entry name" value="GerE"/>
    <property type="match status" value="1"/>
</dbReference>
<dbReference type="PRINTS" id="PR00038">
    <property type="entry name" value="HTHLUXR"/>
</dbReference>
<dbReference type="PROSITE" id="PS50043">
    <property type="entry name" value="HTH_LUXR_2"/>
    <property type="match status" value="1"/>
</dbReference>
<protein>
    <recommendedName>
        <fullName evidence="1">HTH luxR-type domain-containing protein</fullName>
    </recommendedName>
</protein>
<dbReference type="EMBL" id="BAAANC010000002">
    <property type="protein sequence ID" value="GAA1530961.1"/>
    <property type="molecule type" value="Genomic_DNA"/>
</dbReference>
<dbReference type="SUPFAM" id="SSF52540">
    <property type="entry name" value="P-loop containing nucleoside triphosphate hydrolases"/>
    <property type="match status" value="1"/>
</dbReference>
<dbReference type="CDD" id="cd06170">
    <property type="entry name" value="LuxR_C_like"/>
    <property type="match status" value="1"/>
</dbReference>
<dbReference type="InterPro" id="IPR036388">
    <property type="entry name" value="WH-like_DNA-bd_sf"/>
</dbReference>
<dbReference type="Proteomes" id="UP001500363">
    <property type="component" value="Unassembled WGS sequence"/>
</dbReference>
<dbReference type="InterPro" id="IPR000792">
    <property type="entry name" value="Tscrpt_reg_LuxR_C"/>
</dbReference>
<gene>
    <name evidence="2" type="ORF">GCM10009741_36250</name>
</gene>
<dbReference type="PANTHER" id="PTHR47691:SF3">
    <property type="entry name" value="HTH-TYPE TRANSCRIPTIONAL REGULATOR RV0890C-RELATED"/>
    <property type="match status" value="1"/>
</dbReference>
<organism evidence="2 3">
    <name type="scientific">Kribbella lupini</name>
    <dbReference type="NCBI Taxonomy" id="291602"/>
    <lineage>
        <taxon>Bacteria</taxon>
        <taxon>Bacillati</taxon>
        <taxon>Actinomycetota</taxon>
        <taxon>Actinomycetes</taxon>
        <taxon>Propionibacteriales</taxon>
        <taxon>Kribbellaceae</taxon>
        <taxon>Kribbella</taxon>
    </lineage>
</organism>
<dbReference type="Gene3D" id="3.40.50.300">
    <property type="entry name" value="P-loop containing nucleotide triphosphate hydrolases"/>
    <property type="match status" value="1"/>
</dbReference>